<dbReference type="Proteomes" id="UP000192923">
    <property type="component" value="Unassembled WGS sequence"/>
</dbReference>
<reference evidence="1 2" key="1">
    <citation type="submission" date="2016-12" db="EMBL/GenBank/DDBJ databases">
        <authorList>
            <person name="Song W.-J."/>
            <person name="Kurnit D.M."/>
        </authorList>
    </citation>
    <scope>NUCLEOTIDE SEQUENCE [LARGE SCALE GENOMIC DNA]</scope>
    <source>
        <strain evidence="1 2">175</strain>
    </source>
</reference>
<proteinExistence type="predicted"/>
<evidence type="ECO:0000313" key="2">
    <source>
        <dbReference type="Proteomes" id="UP000192923"/>
    </source>
</evidence>
<organism evidence="1 2">
    <name type="scientific">Methylomagnum ishizawai</name>
    <dbReference type="NCBI Taxonomy" id="1760988"/>
    <lineage>
        <taxon>Bacteria</taxon>
        <taxon>Pseudomonadati</taxon>
        <taxon>Pseudomonadota</taxon>
        <taxon>Gammaproteobacteria</taxon>
        <taxon>Methylococcales</taxon>
        <taxon>Methylococcaceae</taxon>
        <taxon>Methylomagnum</taxon>
    </lineage>
</organism>
<protein>
    <submittedName>
        <fullName evidence="1">Uncharacterized protein</fullName>
    </submittedName>
</protein>
<evidence type="ECO:0000313" key="1">
    <source>
        <dbReference type="EMBL" id="SMF96336.1"/>
    </source>
</evidence>
<sequence length="153" mass="17356">MKDFIAKFTRGKFSILFLILFVALLYTVLNNGVMPLVMSIVKSDAFFEKEAEEEQLGKIENKTPRIGYALSHCKDAVKYEGDLSDAAQFLDEKSEAWALGNRHYIIRSTVRIVDQEKGQVDRLFACKVRMIADNEADPNSWSILGVDFNEPSN</sequence>
<keyword evidence="2" id="KW-1185">Reference proteome</keyword>
<dbReference type="OrthoDB" id="5572199at2"/>
<dbReference type="RefSeq" id="WP_085215231.1">
    <property type="nucleotide sequence ID" value="NZ_FXAM01000001.1"/>
</dbReference>
<dbReference type="AlphaFoldDB" id="A0A1Y6D172"/>
<gene>
    <name evidence="1" type="ORF">SAMN02949497_3731</name>
</gene>
<dbReference type="EMBL" id="FXAM01000001">
    <property type="protein sequence ID" value="SMF96336.1"/>
    <property type="molecule type" value="Genomic_DNA"/>
</dbReference>
<accession>A0A1Y6D172</accession>
<name>A0A1Y6D172_9GAMM</name>